<dbReference type="RefSeq" id="WP_380826386.1">
    <property type="nucleotide sequence ID" value="NZ_JBHTCG010000006.1"/>
</dbReference>
<evidence type="ECO:0000313" key="3">
    <source>
        <dbReference type="Proteomes" id="UP001596496"/>
    </source>
</evidence>
<comment type="caution">
    <text evidence="2">The sequence shown here is derived from an EMBL/GenBank/DDBJ whole genome shotgun (WGS) entry which is preliminary data.</text>
</comment>
<dbReference type="Proteomes" id="UP001596496">
    <property type="component" value="Unassembled WGS sequence"/>
</dbReference>
<evidence type="ECO:0000313" key="2">
    <source>
        <dbReference type="EMBL" id="MFC7382799.1"/>
    </source>
</evidence>
<reference evidence="3" key="1">
    <citation type="journal article" date="2019" name="Int. J. Syst. Evol. Microbiol.">
        <title>The Global Catalogue of Microorganisms (GCM) 10K type strain sequencing project: providing services to taxonomists for standard genome sequencing and annotation.</title>
        <authorList>
            <consortium name="The Broad Institute Genomics Platform"/>
            <consortium name="The Broad Institute Genome Sequencing Center for Infectious Disease"/>
            <person name="Wu L."/>
            <person name="Ma J."/>
        </authorList>
    </citation>
    <scope>NUCLEOTIDE SEQUENCE [LARGE SCALE GENOMIC DNA]</scope>
    <source>
        <strain evidence="3">CECT 7649</strain>
    </source>
</reference>
<protein>
    <submittedName>
        <fullName evidence="2">Uncharacterized protein</fullName>
    </submittedName>
</protein>
<evidence type="ECO:0000256" key="1">
    <source>
        <dbReference type="SAM" id="MobiDB-lite"/>
    </source>
</evidence>
<name>A0ABW2P231_9ACTN</name>
<proteinExistence type="predicted"/>
<dbReference type="EMBL" id="JBHTCG010000006">
    <property type="protein sequence ID" value="MFC7382799.1"/>
    <property type="molecule type" value="Genomic_DNA"/>
</dbReference>
<feature type="region of interest" description="Disordered" evidence="1">
    <location>
        <begin position="1"/>
        <end position="203"/>
    </location>
</feature>
<feature type="compositionally biased region" description="Low complexity" evidence="1">
    <location>
        <begin position="44"/>
        <end position="60"/>
    </location>
</feature>
<feature type="compositionally biased region" description="Pro residues" evidence="1">
    <location>
        <begin position="178"/>
        <end position="187"/>
    </location>
</feature>
<gene>
    <name evidence="2" type="ORF">ACFQSB_11330</name>
</gene>
<accession>A0ABW2P231</accession>
<organism evidence="2 3">
    <name type="scientific">Sphaerisporangium rhizosphaerae</name>
    <dbReference type="NCBI Taxonomy" id="2269375"/>
    <lineage>
        <taxon>Bacteria</taxon>
        <taxon>Bacillati</taxon>
        <taxon>Actinomycetota</taxon>
        <taxon>Actinomycetes</taxon>
        <taxon>Streptosporangiales</taxon>
        <taxon>Streptosporangiaceae</taxon>
        <taxon>Sphaerisporangium</taxon>
    </lineage>
</organism>
<sequence>MRTGHVCERPTSAPRTAANAGSASPGLPTPRARDSKGPGYPDDLPTTVETLLPTPTTSEGTGTGHAARGGMNLRHTVSLLPTPRASERENRQTKRSPSQEAGRHGLCLAAEVATLLPTPRASDTGTPGRRASEGFRPPLSQVLLPTPKATDGTKGGPNQRGSSGDLTLPSATHRIGDPTPPPSPAGKPSPAAGHPGQLTIDDA</sequence>
<keyword evidence="3" id="KW-1185">Reference proteome</keyword>